<proteinExistence type="predicted"/>
<evidence type="ECO:0000313" key="2">
    <source>
        <dbReference type="Proteomes" id="UP000789366"/>
    </source>
</evidence>
<comment type="caution">
    <text evidence="1">The sequence shown here is derived from an EMBL/GenBank/DDBJ whole genome shotgun (WGS) entry which is preliminary data.</text>
</comment>
<organism evidence="1 2">
    <name type="scientific">Cetraspora pellucida</name>
    <dbReference type="NCBI Taxonomy" id="1433469"/>
    <lineage>
        <taxon>Eukaryota</taxon>
        <taxon>Fungi</taxon>
        <taxon>Fungi incertae sedis</taxon>
        <taxon>Mucoromycota</taxon>
        <taxon>Glomeromycotina</taxon>
        <taxon>Glomeromycetes</taxon>
        <taxon>Diversisporales</taxon>
        <taxon>Gigasporaceae</taxon>
        <taxon>Cetraspora</taxon>
    </lineage>
</organism>
<name>A0ACA9K0P0_9GLOM</name>
<evidence type="ECO:0000313" key="1">
    <source>
        <dbReference type="EMBL" id="CAG8443483.1"/>
    </source>
</evidence>
<protein>
    <submittedName>
        <fullName evidence="1">149_t:CDS:1</fullName>
    </submittedName>
</protein>
<keyword evidence="2" id="KW-1185">Reference proteome</keyword>
<accession>A0ACA9K0P0</accession>
<gene>
    <name evidence="1" type="ORF">SPELUC_LOCUS345</name>
</gene>
<reference evidence="1" key="1">
    <citation type="submission" date="2021-06" db="EMBL/GenBank/DDBJ databases">
        <authorList>
            <person name="Kallberg Y."/>
            <person name="Tangrot J."/>
            <person name="Rosling A."/>
        </authorList>
    </citation>
    <scope>NUCLEOTIDE SEQUENCE</scope>
    <source>
        <strain evidence="1">28 12/20/2015</strain>
    </source>
</reference>
<sequence length="196" mass="21862">MNRASNKAFDLLTKENKVNKKVNASKQSITKCLSIVETSLVKDKKLDWINKVENNIKTKRISKLLLFPKSKDNKETCINLAHISALQVNISQVNKTIMTSHVNKSTLQDTDSLGQNSLMNTVTNILPNNMIKEASNSDLIKNSDNSEVKENNNIEEVTFTTVTSKKCKKKNKLKTGNLTLENAKSSPNQSLKSKIG</sequence>
<dbReference type="EMBL" id="CAJVPW010000120">
    <property type="protein sequence ID" value="CAG8443483.1"/>
    <property type="molecule type" value="Genomic_DNA"/>
</dbReference>
<dbReference type="Proteomes" id="UP000789366">
    <property type="component" value="Unassembled WGS sequence"/>
</dbReference>